<evidence type="ECO:0000256" key="9">
    <source>
        <dbReference type="ARBA" id="ARBA00023136"/>
    </source>
</evidence>
<feature type="transmembrane region" description="Helical" evidence="12">
    <location>
        <begin position="755"/>
        <end position="778"/>
    </location>
</feature>
<keyword evidence="8 12" id="KW-1133">Transmembrane helix</keyword>
<comment type="subcellular location">
    <subcellularLocation>
        <location evidence="1">Cell membrane</location>
        <topology evidence="1">Multi-pass membrane protein</topology>
    </subcellularLocation>
</comment>
<evidence type="ECO:0000256" key="11">
    <source>
        <dbReference type="SAM" id="MobiDB-lite"/>
    </source>
</evidence>
<protein>
    <submittedName>
        <fullName evidence="15">Uncharacterized protein</fullName>
    </submittedName>
</protein>
<evidence type="ECO:0000256" key="1">
    <source>
        <dbReference type="ARBA" id="ARBA00004651"/>
    </source>
</evidence>
<dbReference type="InterPro" id="IPR003439">
    <property type="entry name" value="ABC_transporter-like_ATP-bd"/>
</dbReference>
<feature type="domain" description="ABC transmembrane type-1" evidence="14">
    <location>
        <begin position="64"/>
        <end position="352"/>
    </location>
</feature>
<keyword evidence="4 12" id="KW-0812">Transmembrane</keyword>
<dbReference type="Proteomes" id="UP001153076">
    <property type="component" value="Unassembled WGS sequence"/>
</dbReference>
<evidence type="ECO:0000256" key="12">
    <source>
        <dbReference type="SAM" id="Phobius"/>
    </source>
</evidence>
<dbReference type="GO" id="GO:0005886">
    <property type="term" value="C:plasma membrane"/>
    <property type="evidence" value="ECO:0007669"/>
    <property type="project" value="UniProtKB-SubCell"/>
</dbReference>
<accession>A0A9Q1KMI6</accession>
<keyword evidence="6" id="KW-0547">Nucleotide-binding</keyword>
<dbReference type="CDD" id="cd03249">
    <property type="entry name" value="ABC_MTABC3_MDL1_MDL2"/>
    <property type="match status" value="2"/>
</dbReference>
<evidence type="ECO:0000256" key="10">
    <source>
        <dbReference type="ARBA" id="ARBA00023180"/>
    </source>
</evidence>
<keyword evidence="16" id="KW-1185">Reference proteome</keyword>
<dbReference type="EMBL" id="JAKOGI010000076">
    <property type="protein sequence ID" value="KAJ8445539.1"/>
    <property type="molecule type" value="Genomic_DNA"/>
</dbReference>
<evidence type="ECO:0000256" key="6">
    <source>
        <dbReference type="ARBA" id="ARBA00022741"/>
    </source>
</evidence>
<feature type="domain" description="ABC transporter" evidence="13">
    <location>
        <begin position="1044"/>
        <end position="1281"/>
    </location>
</feature>
<feature type="transmembrane region" description="Helical" evidence="12">
    <location>
        <begin position="937"/>
        <end position="956"/>
    </location>
</feature>
<dbReference type="OrthoDB" id="6500128at2759"/>
<evidence type="ECO:0000259" key="13">
    <source>
        <dbReference type="PROSITE" id="PS50893"/>
    </source>
</evidence>
<dbReference type="SUPFAM" id="SSF90123">
    <property type="entry name" value="ABC transporter transmembrane region"/>
    <property type="match status" value="2"/>
</dbReference>
<feature type="domain" description="ABC transporter" evidence="13">
    <location>
        <begin position="387"/>
        <end position="623"/>
    </location>
</feature>
<dbReference type="GO" id="GO:0005524">
    <property type="term" value="F:ATP binding"/>
    <property type="evidence" value="ECO:0007669"/>
    <property type="project" value="UniProtKB-KW"/>
</dbReference>
<evidence type="ECO:0000256" key="2">
    <source>
        <dbReference type="ARBA" id="ARBA00007577"/>
    </source>
</evidence>
<feature type="compositionally biased region" description="Basic and acidic residues" evidence="11">
    <location>
        <begin position="628"/>
        <end position="640"/>
    </location>
</feature>
<feature type="transmembrane region" description="Helical" evidence="12">
    <location>
        <begin position="860"/>
        <end position="880"/>
    </location>
</feature>
<dbReference type="PANTHER" id="PTHR43394:SF16">
    <property type="entry name" value="ABC TRANSPORTER B FAMILY MEMBER 4-LIKE ISOFORM X1"/>
    <property type="match status" value="1"/>
</dbReference>
<dbReference type="InterPro" id="IPR036640">
    <property type="entry name" value="ABC1_TM_sf"/>
</dbReference>
<dbReference type="GO" id="GO:0090374">
    <property type="term" value="P:oligopeptide export from mitochondrion"/>
    <property type="evidence" value="ECO:0007669"/>
    <property type="project" value="TreeGrafter"/>
</dbReference>
<feature type="transmembrane region" description="Helical" evidence="12">
    <location>
        <begin position="112"/>
        <end position="132"/>
    </location>
</feature>
<dbReference type="CDD" id="cd18577">
    <property type="entry name" value="ABC_6TM_Pgp_ABCB1_D1_like"/>
    <property type="match status" value="1"/>
</dbReference>
<dbReference type="GO" id="GO:0005743">
    <property type="term" value="C:mitochondrial inner membrane"/>
    <property type="evidence" value="ECO:0007669"/>
    <property type="project" value="TreeGrafter"/>
</dbReference>
<dbReference type="CDD" id="cd18578">
    <property type="entry name" value="ABC_6TM_Pgp_ABCB1_D2_like"/>
    <property type="match status" value="1"/>
</dbReference>
<dbReference type="InterPro" id="IPR027417">
    <property type="entry name" value="P-loop_NTPase"/>
</dbReference>
<evidence type="ECO:0000313" key="16">
    <source>
        <dbReference type="Proteomes" id="UP001153076"/>
    </source>
</evidence>
<feature type="transmembrane region" description="Helical" evidence="12">
    <location>
        <begin position="188"/>
        <end position="204"/>
    </location>
</feature>
<dbReference type="SUPFAM" id="SSF52540">
    <property type="entry name" value="P-loop containing nucleoside triphosphate hydrolases"/>
    <property type="match status" value="2"/>
</dbReference>
<dbReference type="PROSITE" id="PS50893">
    <property type="entry name" value="ABC_TRANSPORTER_2"/>
    <property type="match status" value="2"/>
</dbReference>
<keyword evidence="7" id="KW-0067">ATP-binding</keyword>
<keyword evidence="5" id="KW-0677">Repeat</keyword>
<dbReference type="FunFam" id="1.20.1560.10:FF:000044">
    <property type="entry name" value="ABC transporter B family member 9"/>
    <property type="match status" value="1"/>
</dbReference>
<evidence type="ECO:0000313" key="15">
    <source>
        <dbReference type="EMBL" id="KAJ8445539.1"/>
    </source>
</evidence>
<feature type="transmembrane region" description="Helical" evidence="12">
    <location>
        <begin position="320"/>
        <end position="340"/>
    </location>
</feature>
<feature type="transmembrane region" description="Helical" evidence="12">
    <location>
        <begin position="711"/>
        <end position="735"/>
    </location>
</feature>
<evidence type="ECO:0000259" key="14">
    <source>
        <dbReference type="PROSITE" id="PS50929"/>
    </source>
</evidence>
<dbReference type="GO" id="GO:0010328">
    <property type="term" value="F:auxin influx transmembrane transporter activity"/>
    <property type="evidence" value="ECO:0007669"/>
    <property type="project" value="UniProtKB-ARBA"/>
</dbReference>
<dbReference type="GO" id="GO:0010329">
    <property type="term" value="F:auxin efflux transmembrane transporter activity"/>
    <property type="evidence" value="ECO:0007669"/>
    <property type="project" value="UniProtKB-ARBA"/>
</dbReference>
<proteinExistence type="inferred from homology"/>
<comment type="similarity">
    <text evidence="2">Belongs to the ABC transporter superfamily. ABCB family. Multidrug resistance exporter (TC 3.A.1.201) subfamily.</text>
</comment>
<dbReference type="InterPro" id="IPR039421">
    <property type="entry name" value="Type_1_exporter"/>
</dbReference>
<dbReference type="InterPro" id="IPR017871">
    <property type="entry name" value="ABC_transporter-like_CS"/>
</dbReference>
<dbReference type="Pfam" id="PF00005">
    <property type="entry name" value="ABC_tran"/>
    <property type="match status" value="2"/>
</dbReference>
<dbReference type="FunFam" id="3.40.50.300:FF:000066">
    <property type="entry name" value="ABC transporter B family member 1"/>
    <property type="match status" value="2"/>
</dbReference>
<feature type="domain" description="ABC transmembrane type-1" evidence="14">
    <location>
        <begin position="715"/>
        <end position="980"/>
    </location>
</feature>
<organism evidence="15 16">
    <name type="scientific">Carnegiea gigantea</name>
    <dbReference type="NCBI Taxonomy" id="171969"/>
    <lineage>
        <taxon>Eukaryota</taxon>
        <taxon>Viridiplantae</taxon>
        <taxon>Streptophyta</taxon>
        <taxon>Embryophyta</taxon>
        <taxon>Tracheophyta</taxon>
        <taxon>Spermatophyta</taxon>
        <taxon>Magnoliopsida</taxon>
        <taxon>eudicotyledons</taxon>
        <taxon>Gunneridae</taxon>
        <taxon>Pentapetalae</taxon>
        <taxon>Caryophyllales</taxon>
        <taxon>Cactineae</taxon>
        <taxon>Cactaceae</taxon>
        <taxon>Cactoideae</taxon>
        <taxon>Echinocereeae</taxon>
        <taxon>Carnegiea</taxon>
    </lineage>
</organism>
<comment type="caution">
    <text evidence="15">The sequence shown here is derived from an EMBL/GenBank/DDBJ whole genome shotgun (WGS) entry which is preliminary data.</text>
</comment>
<feature type="transmembrane region" description="Helical" evidence="12">
    <location>
        <begin position="210"/>
        <end position="231"/>
    </location>
</feature>
<keyword evidence="10" id="KW-0325">Glycoprotein</keyword>
<feature type="region of interest" description="Disordered" evidence="11">
    <location>
        <begin position="628"/>
        <end position="659"/>
    </location>
</feature>
<evidence type="ECO:0000256" key="4">
    <source>
        <dbReference type="ARBA" id="ARBA00022692"/>
    </source>
</evidence>
<dbReference type="InterPro" id="IPR003593">
    <property type="entry name" value="AAA+_ATPase"/>
</dbReference>
<dbReference type="Gene3D" id="1.20.1560.10">
    <property type="entry name" value="ABC transporter type 1, transmembrane domain"/>
    <property type="match status" value="1"/>
</dbReference>
<dbReference type="GO" id="GO:0016887">
    <property type="term" value="F:ATP hydrolysis activity"/>
    <property type="evidence" value="ECO:0007669"/>
    <property type="project" value="InterPro"/>
</dbReference>
<evidence type="ECO:0000256" key="7">
    <source>
        <dbReference type="ARBA" id="ARBA00022840"/>
    </source>
</evidence>
<keyword evidence="3" id="KW-0813">Transport</keyword>
<dbReference type="Pfam" id="PF00664">
    <property type="entry name" value="ABC_membrane"/>
    <property type="match status" value="2"/>
</dbReference>
<dbReference type="GO" id="GO:0015421">
    <property type="term" value="F:ABC-type oligopeptide transporter activity"/>
    <property type="evidence" value="ECO:0007669"/>
    <property type="project" value="TreeGrafter"/>
</dbReference>
<dbReference type="FunFam" id="1.20.1560.10:FF:000147">
    <property type="entry name" value="ABC transporter B family member 9"/>
    <property type="match status" value="1"/>
</dbReference>
<feature type="region of interest" description="Disordered" evidence="11">
    <location>
        <begin position="1"/>
        <end position="41"/>
    </location>
</feature>
<dbReference type="Gene3D" id="3.40.50.300">
    <property type="entry name" value="P-loop containing nucleotide triphosphate hydrolases"/>
    <property type="match status" value="2"/>
</dbReference>
<feature type="transmembrane region" description="Helical" evidence="12">
    <location>
        <begin position="284"/>
        <end position="308"/>
    </location>
</feature>
<dbReference type="InterPro" id="IPR011527">
    <property type="entry name" value="ABC1_TM_dom"/>
</dbReference>
<dbReference type="PROSITE" id="PS50929">
    <property type="entry name" value="ABC_TM1F"/>
    <property type="match status" value="2"/>
</dbReference>
<evidence type="ECO:0000256" key="3">
    <source>
        <dbReference type="ARBA" id="ARBA00022448"/>
    </source>
</evidence>
<feature type="compositionally biased region" description="Low complexity" evidence="11">
    <location>
        <begin position="641"/>
        <end position="659"/>
    </location>
</feature>
<dbReference type="PROSITE" id="PS00211">
    <property type="entry name" value="ABC_TRANSPORTER_1"/>
    <property type="match status" value="2"/>
</dbReference>
<evidence type="ECO:0000256" key="8">
    <source>
        <dbReference type="ARBA" id="ARBA00022989"/>
    </source>
</evidence>
<dbReference type="PANTHER" id="PTHR43394">
    <property type="entry name" value="ATP-DEPENDENT PERMEASE MDL1, MITOCHONDRIAL"/>
    <property type="match status" value="1"/>
</dbReference>
<keyword evidence="9 12" id="KW-0472">Membrane</keyword>
<name>A0A9Q1KMI6_9CARY</name>
<gene>
    <name evidence="15" type="ORF">Cgig2_012427</name>
</gene>
<evidence type="ECO:0000256" key="5">
    <source>
        <dbReference type="ARBA" id="ARBA00022737"/>
    </source>
</evidence>
<sequence length="1287" mass="138996">MNEENDGLVPKLTISSSKGGAEQDQGNNKKHQKGEWKQTDGGSDKVPFYKLFAFADATDKALMIIGSLGAIGNGVCEPLMTILLGDLIDAFGQNQDSNKHIIHVISQISLKFVYLAIGAGIAAFLQVACWMVTGERQAARIRNLYLKTILRQDIAFFDKETNTGEVVGRMSGDTVLIQDAMGEKVGKFIQLVATFISGFVIAFIKGWLLTLVLLACIPFTAIAVAIMTITIGRLATQGQNAYADAAIVVEQTIGSIRTVASFTGEKQAIADYNKAIVGAYKSGVFEGVAAGAGFGAVVCFMFCSYALAVWFGSRLILQGHYTGGTVITVIIAVLTGSMSLGQASPCMSAFAAGQAAAYKMFGTINRKPEIDPFDPNGKVLDDIHGDIELRDVYFSYPTRPNENIYSGFSLSISRGTTAALVGQSGSGKSTVISLMQRFYDPLSGEVLIDGINLKEFQLRWIRQKIGLVNQEPALFACSIKDNIAYGKDDATIEEIRAAAELANAAKFIDKLPKGLDTLVGEHGAQLSGGQKQRVAIARAILKDPRILLLDEATSALDAESERIVQEALDRIMVNRTTVIVAHRLSTVRNADMIAVIHQGKVVEKGPHSELVKDPEGAYSQLIRLQEMRKESEKGEGDRQMSRQSSQLQLSLRSLSHESSGMGHHSFKMVFGVPMDHPEGAVQEPDVEALPTSQGLAEVSIRRLASLNKPEIPVLLLGVLSAIANGVIFPIFAILFSSAIEMFFKPAHQLRKDSRFWALMFLVLGLASFVTNPARTYFFSVAGCKLIQRIRSMCFEKVVNMEVSWFDEPEHSSGAIGARLSADAASVRALVGDALGLLVQNLATAIGGLLIAFLANWQLSLIILLLIPFMGLNGYLHMKFIKGFSADAKKKYEEASQVANDAVGSIRTVSSFCAEEKVMELYEKKCEGPMEAGIKRGLISGFGFGLSFALLFCVYATSFYAGAQLVGHGKASFSDVFKASICSSKVVFFALAMVGIGISQSDSLAPDSGKAKTAAASVFALLDRKSKIDPSDESGMTLDNVKGEIELRHVSFRYPTRPDIEIFRDLCLSINAGKTVALVGESGSGKSTVISLLQRFYDPDSGCITLDGIEIQKFQLKWLRQQMGLVSQEPILFNDTIRANIAYGKGGNAPEAEIIAAAELANAHNFISSLQQGYDTVVGERGIQMSGGQKQRIAIARAIVKNPRILLLDEATSALDAESERIVQDALDRVMVNRTTVIVAHRLSTIKNADVIAVVKNGVIAEKGKHESLIRIKDGVYASLVALHMSAS</sequence>
<dbReference type="SMART" id="SM00382">
    <property type="entry name" value="AAA"/>
    <property type="match status" value="2"/>
</dbReference>
<dbReference type="FunFam" id="1.20.1560.10:FF:000009">
    <property type="entry name" value="ABC transporter B family member 1"/>
    <property type="match status" value="1"/>
</dbReference>
<reference evidence="15" key="1">
    <citation type="submission" date="2022-04" db="EMBL/GenBank/DDBJ databases">
        <title>Carnegiea gigantea Genome sequencing and assembly v2.</title>
        <authorList>
            <person name="Copetti D."/>
            <person name="Sanderson M.J."/>
            <person name="Burquez A."/>
            <person name="Wojciechowski M.F."/>
        </authorList>
    </citation>
    <scope>NUCLEOTIDE SEQUENCE</scope>
    <source>
        <strain evidence="15">SGP5-SGP5p</strain>
        <tissue evidence="15">Aerial part</tissue>
    </source>
</reference>